<reference evidence="6" key="1">
    <citation type="submission" date="2019-04" db="EMBL/GenBank/DDBJ databases">
        <title>Draft genome sequence of Pseudonocardiaceae bacterium SL3-2-4.</title>
        <authorList>
            <person name="Ningsih F."/>
            <person name="Yokota A."/>
            <person name="Sakai Y."/>
            <person name="Nanatani K."/>
            <person name="Yabe S."/>
            <person name="Oetari A."/>
            <person name="Sjamsuridzal W."/>
        </authorList>
    </citation>
    <scope>NUCLEOTIDE SEQUENCE [LARGE SCALE GENOMIC DNA]</scope>
    <source>
        <strain evidence="6">SL3-2-4</strain>
    </source>
</reference>
<organism evidence="5 6">
    <name type="scientific">Gandjariella thermophila</name>
    <dbReference type="NCBI Taxonomy" id="1931992"/>
    <lineage>
        <taxon>Bacteria</taxon>
        <taxon>Bacillati</taxon>
        <taxon>Actinomycetota</taxon>
        <taxon>Actinomycetes</taxon>
        <taxon>Pseudonocardiales</taxon>
        <taxon>Pseudonocardiaceae</taxon>
        <taxon>Gandjariella</taxon>
    </lineage>
</organism>
<dbReference type="GO" id="GO:0016787">
    <property type="term" value="F:hydrolase activity"/>
    <property type="evidence" value="ECO:0007669"/>
    <property type="project" value="UniProtKB-KW"/>
</dbReference>
<dbReference type="GO" id="GO:0005525">
    <property type="term" value="F:GTP binding"/>
    <property type="evidence" value="ECO:0007669"/>
    <property type="project" value="UniProtKB-KW"/>
</dbReference>
<evidence type="ECO:0000256" key="2">
    <source>
        <dbReference type="ARBA" id="ARBA00022741"/>
    </source>
</evidence>
<dbReference type="InterPro" id="IPR052705">
    <property type="entry name" value="Gliding_Motility_GTPase"/>
</dbReference>
<dbReference type="RefSeq" id="WP_137812745.1">
    <property type="nucleotide sequence ID" value="NZ_BJFL01000004.1"/>
</dbReference>
<evidence type="ECO:0000313" key="5">
    <source>
        <dbReference type="EMBL" id="GDY29560.1"/>
    </source>
</evidence>
<dbReference type="CDD" id="cd00882">
    <property type="entry name" value="Ras_like_GTPase"/>
    <property type="match status" value="1"/>
</dbReference>
<dbReference type="GO" id="GO:0005524">
    <property type="term" value="F:ATP binding"/>
    <property type="evidence" value="ECO:0007669"/>
    <property type="project" value="UniProtKB-KW"/>
</dbReference>
<evidence type="ECO:0000256" key="4">
    <source>
        <dbReference type="ARBA" id="ARBA00023134"/>
    </source>
</evidence>
<dbReference type="EMBL" id="BJFL01000004">
    <property type="protein sequence ID" value="GDY29560.1"/>
    <property type="molecule type" value="Genomic_DNA"/>
</dbReference>
<comment type="similarity">
    <text evidence="1">Belongs to the GPN-loop GTPase family.</text>
</comment>
<proteinExistence type="inferred from homology"/>
<accession>A0A4D4J370</accession>
<dbReference type="AlphaFoldDB" id="A0A4D4J370"/>
<dbReference type="InterPro" id="IPR027417">
    <property type="entry name" value="P-loop_NTPase"/>
</dbReference>
<keyword evidence="6" id="KW-1185">Reference proteome</keyword>
<keyword evidence="3" id="KW-0378">Hydrolase</keyword>
<evidence type="ECO:0000256" key="1">
    <source>
        <dbReference type="ARBA" id="ARBA00005290"/>
    </source>
</evidence>
<dbReference type="Proteomes" id="UP000298860">
    <property type="component" value="Unassembled WGS sequence"/>
</dbReference>
<keyword evidence="4" id="KW-0342">GTP-binding</keyword>
<keyword evidence="5" id="KW-0067">ATP-binding</keyword>
<dbReference type="SUPFAM" id="SSF52540">
    <property type="entry name" value="P-loop containing nucleoside triphosphate hydrolases"/>
    <property type="match status" value="1"/>
</dbReference>
<dbReference type="Pfam" id="PF03029">
    <property type="entry name" value="ATP_bind_1"/>
    <property type="match status" value="1"/>
</dbReference>
<keyword evidence="2" id="KW-0547">Nucleotide-binding</keyword>
<comment type="caution">
    <text evidence="5">The sequence shown here is derived from an EMBL/GenBank/DDBJ whole genome shotgun (WGS) entry which is preliminary data.</text>
</comment>
<dbReference type="OrthoDB" id="3371691at2"/>
<sequence length="193" mass="20852">MDYKPSPDGSEPLTISTKIVVSGGFGVGKTTLVGSVSEIPPLTTEALMTEASEATDDLAATPEKSTTTVAMDFGKLTLDEGLVLYVFGTPGQSRFWFMWDDLVRGALGAVILVDTRRITDCFPAVNYFENDTDLPFIVAVNCFDGMLTHPVEEVREALALSPDVPIVLCDARKPESARDVLKELIRHALTVVA</sequence>
<dbReference type="PANTHER" id="PTHR42708">
    <property type="entry name" value="ATP/GTP-BINDING PROTEIN-RELATED"/>
    <property type="match status" value="1"/>
</dbReference>
<dbReference type="PANTHER" id="PTHR42708:SF1">
    <property type="entry name" value="GLIDING MOTILITY PROTEIN MGLA"/>
    <property type="match status" value="1"/>
</dbReference>
<evidence type="ECO:0000313" key="6">
    <source>
        <dbReference type="Proteomes" id="UP000298860"/>
    </source>
</evidence>
<name>A0A4D4J370_9PSEU</name>
<protein>
    <submittedName>
        <fullName evidence="5">ATP-binding protein</fullName>
    </submittedName>
</protein>
<gene>
    <name evidence="5" type="ORF">GTS_11930</name>
</gene>
<dbReference type="Gene3D" id="3.40.50.300">
    <property type="entry name" value="P-loop containing nucleotide triphosphate hydrolases"/>
    <property type="match status" value="1"/>
</dbReference>
<evidence type="ECO:0000256" key="3">
    <source>
        <dbReference type="ARBA" id="ARBA00022801"/>
    </source>
</evidence>
<dbReference type="InterPro" id="IPR004130">
    <property type="entry name" value="Gpn"/>
</dbReference>